<reference evidence="13" key="1">
    <citation type="journal article" date="2019" name="Int. J. Syst. Evol. Microbiol.">
        <title>The Global Catalogue of Microorganisms (GCM) 10K type strain sequencing project: providing services to taxonomists for standard genome sequencing and annotation.</title>
        <authorList>
            <consortium name="The Broad Institute Genomics Platform"/>
            <consortium name="The Broad Institute Genome Sequencing Center for Infectious Disease"/>
            <person name="Wu L."/>
            <person name="Ma J."/>
        </authorList>
    </citation>
    <scope>NUCLEOTIDE SEQUENCE [LARGE SCALE GENOMIC DNA]</scope>
    <source>
        <strain evidence="13">KCTC 23299</strain>
    </source>
</reference>
<gene>
    <name evidence="12" type="primary">recN</name>
    <name evidence="12" type="ORF">ACFS6H_09860</name>
</gene>
<dbReference type="Gene3D" id="3.40.50.300">
    <property type="entry name" value="P-loop containing nucleotide triphosphate hydrolases"/>
    <property type="match status" value="2"/>
</dbReference>
<dbReference type="InterPro" id="IPR027417">
    <property type="entry name" value="P-loop_NTPase"/>
</dbReference>
<keyword evidence="7 9" id="KW-0234">DNA repair</keyword>
<evidence type="ECO:0000256" key="5">
    <source>
        <dbReference type="ARBA" id="ARBA00022763"/>
    </source>
</evidence>
<evidence type="ECO:0000256" key="8">
    <source>
        <dbReference type="ARBA" id="ARBA00033408"/>
    </source>
</evidence>
<dbReference type="RefSeq" id="WP_386097820.1">
    <property type="nucleotide sequence ID" value="NZ_JBHUOZ010000003.1"/>
</dbReference>
<evidence type="ECO:0000256" key="10">
    <source>
        <dbReference type="SAM" id="Coils"/>
    </source>
</evidence>
<keyword evidence="5 9" id="KW-0227">DNA damage</keyword>
<evidence type="ECO:0000313" key="12">
    <source>
        <dbReference type="EMBL" id="MFD2920013.1"/>
    </source>
</evidence>
<keyword evidence="10" id="KW-0175">Coiled coil</keyword>
<dbReference type="NCBIfam" id="NF008121">
    <property type="entry name" value="PRK10869.1"/>
    <property type="match status" value="1"/>
</dbReference>
<organism evidence="12 13">
    <name type="scientific">Terrimonas rubra</name>
    <dbReference type="NCBI Taxonomy" id="1035890"/>
    <lineage>
        <taxon>Bacteria</taxon>
        <taxon>Pseudomonadati</taxon>
        <taxon>Bacteroidota</taxon>
        <taxon>Chitinophagia</taxon>
        <taxon>Chitinophagales</taxon>
        <taxon>Chitinophagaceae</taxon>
        <taxon>Terrimonas</taxon>
    </lineage>
</organism>
<dbReference type="SUPFAM" id="SSF52540">
    <property type="entry name" value="P-loop containing nucleoside triphosphate hydrolases"/>
    <property type="match status" value="1"/>
</dbReference>
<dbReference type="EMBL" id="JBHUOZ010000003">
    <property type="protein sequence ID" value="MFD2920013.1"/>
    <property type="molecule type" value="Genomic_DNA"/>
</dbReference>
<dbReference type="Pfam" id="PF02463">
    <property type="entry name" value="SMC_N"/>
    <property type="match status" value="1"/>
</dbReference>
<evidence type="ECO:0000256" key="9">
    <source>
        <dbReference type="PIRNR" id="PIRNR003128"/>
    </source>
</evidence>
<dbReference type="PANTHER" id="PTHR11059:SF0">
    <property type="entry name" value="DNA REPAIR PROTEIN RECN"/>
    <property type="match status" value="1"/>
</dbReference>
<evidence type="ECO:0000256" key="7">
    <source>
        <dbReference type="ARBA" id="ARBA00023204"/>
    </source>
</evidence>
<name>A0ABW6A761_9BACT</name>
<evidence type="ECO:0000256" key="6">
    <source>
        <dbReference type="ARBA" id="ARBA00022840"/>
    </source>
</evidence>
<comment type="similarity">
    <text evidence="2 9">Belongs to the RecN family.</text>
</comment>
<accession>A0ABW6A761</accession>
<evidence type="ECO:0000313" key="13">
    <source>
        <dbReference type="Proteomes" id="UP001597511"/>
    </source>
</evidence>
<evidence type="ECO:0000256" key="1">
    <source>
        <dbReference type="ARBA" id="ARBA00003618"/>
    </source>
</evidence>
<dbReference type="PIRSF" id="PIRSF003128">
    <property type="entry name" value="RecN"/>
    <property type="match status" value="1"/>
</dbReference>
<comment type="function">
    <text evidence="1 9">May be involved in recombinational repair of damaged DNA.</text>
</comment>
<proteinExistence type="inferred from homology"/>
<evidence type="ECO:0000256" key="4">
    <source>
        <dbReference type="ARBA" id="ARBA00022741"/>
    </source>
</evidence>
<dbReference type="NCBIfam" id="TIGR00634">
    <property type="entry name" value="recN"/>
    <property type="match status" value="1"/>
</dbReference>
<keyword evidence="6" id="KW-0067">ATP-binding</keyword>
<feature type="domain" description="RecF/RecN/SMC N-terminal" evidence="11">
    <location>
        <begin position="1"/>
        <end position="507"/>
    </location>
</feature>
<evidence type="ECO:0000256" key="3">
    <source>
        <dbReference type="ARBA" id="ARBA00021315"/>
    </source>
</evidence>
<dbReference type="CDD" id="cd03241">
    <property type="entry name" value="ABC_RecN"/>
    <property type="match status" value="2"/>
</dbReference>
<dbReference type="PANTHER" id="PTHR11059">
    <property type="entry name" value="DNA REPAIR PROTEIN RECN"/>
    <property type="match status" value="1"/>
</dbReference>
<dbReference type="InterPro" id="IPR004604">
    <property type="entry name" value="DNA_recomb/repair_RecN"/>
</dbReference>
<keyword evidence="4" id="KW-0547">Nucleotide-binding</keyword>
<evidence type="ECO:0000259" key="11">
    <source>
        <dbReference type="Pfam" id="PF02463"/>
    </source>
</evidence>
<comment type="caution">
    <text evidence="12">The sequence shown here is derived from an EMBL/GenBank/DDBJ whole genome shotgun (WGS) entry which is preliminary data.</text>
</comment>
<feature type="coiled-coil region" evidence="10">
    <location>
        <begin position="166"/>
        <end position="220"/>
    </location>
</feature>
<dbReference type="InterPro" id="IPR003395">
    <property type="entry name" value="RecF/RecN/SMC_N"/>
</dbReference>
<dbReference type="Proteomes" id="UP001597511">
    <property type="component" value="Unassembled WGS sequence"/>
</dbReference>
<protein>
    <recommendedName>
        <fullName evidence="3 9">DNA repair protein RecN</fullName>
    </recommendedName>
    <alternativeName>
        <fullName evidence="8 9">Recombination protein N</fullName>
    </alternativeName>
</protein>
<sequence>MLHKIHIQNYAIIDELEIAFSQKLNAITGETGAGKSIIVGALGLILGQRADTSVLVDKDKKCIVEGFFTAKTKTAVTTWLQQNDLDVEEELVIRREISAAGKSRAFINDTPVTLQQLNNLSALLVDMHQQFDTLEIGESDFQQQVMDALADNAALLKEYSNYYRQWGQAKKELEELLEQKAQFEKEADYNRFQYQELEDAGLKENELENIDEELQLLNNAGDIKAAVEKVYYVLEEGEEPIVQQLKSLQALVGNYAALHPGLAGLQKRLLEAQIELKDIAGEINGISNHFQFDPAKADELNNRLSMGYKLQKKHGVGSTNELLQIQQQLEQKLQAVLNIDTAIDEKQKAVNDNVQHATALAAEISASRQAQVKPLQDNINKLLKQVGMPNARMQVTVSPSGQLTANGSDAIEFLFDANKSDRFLPLRKVASGGELSRIMLSVKSLVAQHMDLPTLIFDEIDTGISGEAALQVGLIMKKLARDMQVICITHQPQIAGKANAHYFVYKQPVGNKVNTGIKQLQNSERVTAIAQMIGGEKPSAAALENAREMVEGD</sequence>
<keyword evidence="13" id="KW-1185">Reference proteome</keyword>
<evidence type="ECO:0000256" key="2">
    <source>
        <dbReference type="ARBA" id="ARBA00009441"/>
    </source>
</evidence>